<dbReference type="InterPro" id="IPR005200">
    <property type="entry name" value="Endo-beta-glucanase"/>
</dbReference>
<dbReference type="Gene3D" id="2.70.98.30">
    <property type="entry name" value="Golgi alpha-mannosidase II, domain 4"/>
    <property type="match status" value="1"/>
</dbReference>
<evidence type="ECO:0000256" key="7">
    <source>
        <dbReference type="ARBA" id="ARBA00023316"/>
    </source>
</evidence>
<dbReference type="PANTHER" id="PTHR31983">
    <property type="entry name" value="ENDO-1,3(4)-BETA-GLUCANASE 1"/>
    <property type="match status" value="1"/>
</dbReference>
<dbReference type="Gene3D" id="1.20.5.420">
    <property type="entry name" value="Immunoglobulin FC, subunit C"/>
    <property type="match status" value="1"/>
</dbReference>
<feature type="region of interest" description="Disordered" evidence="9">
    <location>
        <begin position="1040"/>
        <end position="1084"/>
    </location>
</feature>
<sequence>MAAWFIVVLSVPLAAGDNSLLHPLALERPDASVFPLPAQARHLPPFGTEVDGAKATNKFWANWVVEEGRELSIHAMPYVLRYDASTGQPNMKVSRASSDARVMQYGDSETNGGEKIRYYFSPFVSEFGLSALEVASQEGQTIVKEGLFGVHAEVRGPSGTGRKILFPIYSGMAYVSGFYTGFTPKISSDRALLVVERVSNGIWRLLNNGGKEFRLYALDASGAFADESFDFTAQGTMTKAFEGWIRLAEVQAPEDRDILDFHAAAVLVDWHLELEADGLITYRFTKDAAVPKQVLHFANAHHQKLLAGNTQVVTQLTPLAPPTKGLMKGVAGDLWHLQVNVSETRSLGFLPDTEPDSSKEEDLKQKAYGTLQFFLHSDQWKQAMFKGSYYFSGKGFQKVAYTCLMLEKYYGKEHSHTQSCANLLIRGFQCLYAPTVPECNGAPLGLYYDEEWHGVASREGFSDIGCRNADFGNACYNDHHYHFSYYVVSAAVLVKLKPEFAQNQDTHFPQFRSFDWFDLHSWSRGVIPSADGKDQESTSEELNLLYGIHLWGMVLQREPLRELGTTMLTLCAMTIREFFLMKEDNPHHPEDFVTNHVTGIFFQNKVDYATWFGWRYDFIHGIQMLPVTPALLMIRTPEFCRQEWDNILSRLPLSPTDPWTSLLVTGTLAIIEPEEAYQRLNAMLPEHMDDGLTWAWALYWSASLSGTAGAPSTSLVSSTGSTGAAEENLALYRLAVASSELSADFAAARAVDGLFVTRWSPTVAELSPWISVDLGAVHALSHVVLLWGEFYPSSYLLQGAMASDWTTLAVALGSSELQRLDVHGTFARWVRVQCQSGGDLRLWEFQVFEDAETPVISTTEPSTTASTATTSTAATTATSQAQSTTSVSDVVTTVIPETTTVVTSTVSGPSTTTPFYGPNLAFQKPVLSSSFRSAMEHAYKAVDGDLDSQWASVAMNDQWLWVDLLGLYAVNRIVLLFGDVPQQFVLQTAPDGIKWTDLATVNGADGFISTEFSPPALTQWIRVVCQTACSIRELTIHGDVPGASTAPTTSSTLSPTTPAVSSTQEVTGTSSSPHTTSSGSTGTVNRVNLAQQRPVLASSQQLPDGHVSRMTDGLLNTQWASAVGDAQPWAWVDLLGLYTVAEVAVHWAADAAEYEIQTSLNGVQWTPISPRASALSGQTVRTVFPGNTPATQWIRIVCLSFGPTCSIKELFVYDVAGPDSATTAAPVTTALPASTAAPAENVALNKPVLASSSILPDEFASRAVDGLSSTQWRSAAGDQWIWVDLLGRYTLDHVRVQWGNQLPSSFNLETSFNAVTWASAVAQQQPESTSQRVDIAATTQWLRVYCTAGCSIQELQVYGSPATGRLLADEGTAPILV</sequence>
<protein>
    <recommendedName>
        <fullName evidence="3">glucan endo-1,3-beta-D-glucosidase</fullName>
        <ecNumber evidence="3">3.2.1.39</ecNumber>
    </recommendedName>
</protein>
<dbReference type="PROSITE" id="PS52008">
    <property type="entry name" value="GH81"/>
    <property type="match status" value="1"/>
</dbReference>
<evidence type="ECO:0000256" key="3">
    <source>
        <dbReference type="ARBA" id="ARBA00012780"/>
    </source>
</evidence>
<keyword evidence="6" id="KW-0326">Glycosidase</keyword>
<feature type="signal peptide" evidence="10">
    <location>
        <begin position="1"/>
        <end position="16"/>
    </location>
</feature>
<evidence type="ECO:0000256" key="4">
    <source>
        <dbReference type="ARBA" id="ARBA00022801"/>
    </source>
</evidence>
<feature type="compositionally biased region" description="Low complexity" evidence="9">
    <location>
        <begin position="1043"/>
        <end position="1083"/>
    </location>
</feature>
<evidence type="ECO:0000256" key="10">
    <source>
        <dbReference type="SAM" id="SignalP"/>
    </source>
</evidence>
<comment type="catalytic activity">
    <reaction evidence="1">
        <text>Hydrolysis of (1-&gt;3)-beta-D-glucosidic linkages in (1-&gt;3)-beta-D-glucans.</text>
        <dbReference type="EC" id="3.2.1.39"/>
    </reaction>
</comment>
<dbReference type="Gene3D" id="1.10.287.1170">
    <property type="entry name" value="glycoside hydrolase family 81 endo-[beta] glucanase"/>
    <property type="match status" value="1"/>
</dbReference>
<gene>
    <name evidence="12" type="ORF">SCF082_LOCUS18018</name>
</gene>
<feature type="region of interest" description="Disordered" evidence="9">
    <location>
        <begin position="856"/>
        <end position="879"/>
    </location>
</feature>
<feature type="domain" description="F5/8 type C" evidence="11">
    <location>
        <begin position="717"/>
        <end position="850"/>
    </location>
</feature>
<feature type="compositionally biased region" description="Low complexity" evidence="9">
    <location>
        <begin position="857"/>
        <end position="879"/>
    </location>
</feature>
<dbReference type="Pfam" id="PF17652">
    <property type="entry name" value="Glyco_hydro81C"/>
    <property type="match status" value="1"/>
</dbReference>
<keyword evidence="13" id="KW-1185">Reference proteome</keyword>
<dbReference type="EMBL" id="CAXAMM010012002">
    <property type="protein sequence ID" value="CAK9027657.1"/>
    <property type="molecule type" value="Genomic_DNA"/>
</dbReference>
<evidence type="ECO:0000256" key="5">
    <source>
        <dbReference type="ARBA" id="ARBA00023277"/>
    </source>
</evidence>
<organism evidence="12 13">
    <name type="scientific">Durusdinium trenchii</name>
    <dbReference type="NCBI Taxonomy" id="1381693"/>
    <lineage>
        <taxon>Eukaryota</taxon>
        <taxon>Sar</taxon>
        <taxon>Alveolata</taxon>
        <taxon>Dinophyceae</taxon>
        <taxon>Suessiales</taxon>
        <taxon>Symbiodiniaceae</taxon>
        <taxon>Durusdinium</taxon>
    </lineage>
</organism>
<dbReference type="Pfam" id="PF00754">
    <property type="entry name" value="F5_F8_type_C"/>
    <property type="match status" value="4"/>
</dbReference>
<dbReference type="SUPFAM" id="SSF49785">
    <property type="entry name" value="Galactose-binding domain-like"/>
    <property type="match status" value="4"/>
</dbReference>
<keyword evidence="8" id="KW-0624">Polysaccharide degradation</keyword>
<name>A0ABP0KLD4_9DINO</name>
<accession>A0ABP0KLD4</accession>
<dbReference type="EC" id="3.2.1.39" evidence="3"/>
<dbReference type="InterPro" id="IPR000421">
    <property type="entry name" value="FA58C"/>
</dbReference>
<keyword evidence="5" id="KW-0119">Carbohydrate metabolism</keyword>
<dbReference type="PROSITE" id="PS50022">
    <property type="entry name" value="FA58C_3"/>
    <property type="match status" value="4"/>
</dbReference>
<dbReference type="Pfam" id="PF03639">
    <property type="entry name" value="Glyco_hydro_81"/>
    <property type="match status" value="1"/>
</dbReference>
<evidence type="ECO:0000259" key="11">
    <source>
        <dbReference type="PROSITE" id="PS50022"/>
    </source>
</evidence>
<evidence type="ECO:0000256" key="6">
    <source>
        <dbReference type="ARBA" id="ARBA00023295"/>
    </source>
</evidence>
<evidence type="ECO:0000313" key="13">
    <source>
        <dbReference type="Proteomes" id="UP001642464"/>
    </source>
</evidence>
<dbReference type="PANTHER" id="PTHR31983:SF0">
    <property type="entry name" value="GLUCAN ENDO-1,3-BETA-D-GLUCOSIDASE 2"/>
    <property type="match status" value="1"/>
</dbReference>
<feature type="domain" description="F5/8 type C" evidence="11">
    <location>
        <begin position="911"/>
        <end position="1023"/>
    </location>
</feature>
<dbReference type="InterPro" id="IPR040720">
    <property type="entry name" value="GH81_C"/>
</dbReference>
<feature type="domain" description="F5/8 type C" evidence="11">
    <location>
        <begin position="1230"/>
        <end position="1317"/>
    </location>
</feature>
<dbReference type="InterPro" id="IPR040451">
    <property type="entry name" value="GH81_N"/>
</dbReference>
<dbReference type="Proteomes" id="UP001642464">
    <property type="component" value="Unassembled WGS sequence"/>
</dbReference>
<keyword evidence="10" id="KW-0732">Signal</keyword>
<reference evidence="12 13" key="1">
    <citation type="submission" date="2024-02" db="EMBL/GenBank/DDBJ databases">
        <authorList>
            <person name="Chen Y."/>
            <person name="Shah S."/>
            <person name="Dougan E. K."/>
            <person name="Thang M."/>
            <person name="Chan C."/>
        </authorList>
    </citation>
    <scope>NUCLEOTIDE SEQUENCE [LARGE SCALE GENOMIC DNA]</scope>
</reference>
<feature type="chain" id="PRO_5046177320" description="glucan endo-1,3-beta-D-glucosidase" evidence="10">
    <location>
        <begin position="17"/>
        <end position="1377"/>
    </location>
</feature>
<comment type="caution">
    <text evidence="12">The sequence shown here is derived from an EMBL/GenBank/DDBJ whole genome shotgun (WGS) entry which is preliminary data.</text>
</comment>
<keyword evidence="7" id="KW-0961">Cell wall biogenesis/degradation</keyword>
<dbReference type="InterPro" id="IPR008979">
    <property type="entry name" value="Galactose-bd-like_sf"/>
</dbReference>
<evidence type="ECO:0000256" key="2">
    <source>
        <dbReference type="ARBA" id="ARBA00010730"/>
    </source>
</evidence>
<dbReference type="Gene3D" id="2.60.120.260">
    <property type="entry name" value="Galactose-binding domain-like"/>
    <property type="match status" value="4"/>
</dbReference>
<keyword evidence="4" id="KW-0378">Hydrolase</keyword>
<evidence type="ECO:0000313" key="12">
    <source>
        <dbReference type="EMBL" id="CAK9027657.1"/>
    </source>
</evidence>
<evidence type="ECO:0000256" key="9">
    <source>
        <dbReference type="SAM" id="MobiDB-lite"/>
    </source>
</evidence>
<proteinExistence type="inferred from homology"/>
<evidence type="ECO:0000256" key="1">
    <source>
        <dbReference type="ARBA" id="ARBA00000382"/>
    </source>
</evidence>
<evidence type="ECO:0000256" key="8">
    <source>
        <dbReference type="ARBA" id="ARBA00023326"/>
    </source>
</evidence>
<feature type="domain" description="F5/8 type C" evidence="11">
    <location>
        <begin position="1076"/>
        <end position="1215"/>
    </location>
</feature>
<comment type="similarity">
    <text evidence="2">Belongs to the glycosyl hydrolase 81 family.</text>
</comment>